<comment type="caution">
    <text evidence="1">The sequence shown here is derived from an EMBL/GenBank/DDBJ whole genome shotgun (WGS) entry which is preliminary data.</text>
</comment>
<name>A0A4U7BB01_9PEZI</name>
<dbReference type="AlphaFoldDB" id="A0A4U7BB01"/>
<gene>
    <name evidence="1" type="ORF">C1H76_2082</name>
</gene>
<evidence type="ECO:0000313" key="1">
    <source>
        <dbReference type="EMBL" id="TKX25434.1"/>
    </source>
</evidence>
<accession>A0A4U7BB01</accession>
<evidence type="ECO:0000313" key="2">
    <source>
        <dbReference type="Proteomes" id="UP000308133"/>
    </source>
</evidence>
<organism evidence="1 2">
    <name type="scientific">Elsinoe australis</name>
    <dbReference type="NCBI Taxonomy" id="40998"/>
    <lineage>
        <taxon>Eukaryota</taxon>
        <taxon>Fungi</taxon>
        <taxon>Dikarya</taxon>
        <taxon>Ascomycota</taxon>
        <taxon>Pezizomycotina</taxon>
        <taxon>Dothideomycetes</taxon>
        <taxon>Dothideomycetidae</taxon>
        <taxon>Myriangiales</taxon>
        <taxon>Elsinoaceae</taxon>
        <taxon>Elsinoe</taxon>
    </lineage>
</organism>
<dbReference type="EMBL" id="PTQR01000028">
    <property type="protein sequence ID" value="TKX25434.1"/>
    <property type="molecule type" value="Genomic_DNA"/>
</dbReference>
<dbReference type="Proteomes" id="UP000308133">
    <property type="component" value="Unassembled WGS sequence"/>
</dbReference>
<sequence>MAQLSTNIDALIDRVRSETTQLRDEEARLAGINIGITASVIKIPAHRSPTAYILIFERGTELGDRGRDTIRLEVGDNVMVRFAGNNEAQHWSGEVVRSYPGLSPDAACLEIWTPSKTPGEPVSPPSQLDHCKSYANFNSPEAISSYLASSPKVDVVIKVSQDPNRIALDQDVLQKLGAVVRSEKQLSPTEASMTEHSLVHDSLMVAGRMGMLYSVHPSLPQDFRIDRAFWGSVYTSDALVDALAPIHRYMADYGLRDLSHAGFLPRESITGPLPLVTDASGFTQGLPSEPTGGFRDTCLVQYFAVDSEAADKLATTLSHTFRALSPHSIVFRVHSESVDDDILMQAADEQAGRGSYPRFDVAIPGPLTVVATDWHNHHTRFHYHGDRDSQRYLRQEPIPWGCVTDSLGFGMLVTSRLPMPAKYESLPGTAVLRQSILRQGPDHFKKFRALYKQMSKPNPSPDIIARFTQERRRLRDFTLRCANAVVMTYDEARQPDMANNMLQPVYAVYTQTQKLQEIDAVSIRALYPTAWRLLAIHDPPTPDMLVPSTIPRPPYSTAFAKRLFEAVRRWGREQN</sequence>
<reference evidence="1 2" key="1">
    <citation type="submission" date="2018-02" db="EMBL/GenBank/DDBJ databases">
        <title>Draft genome sequences of Elsinoe sp., causing black scab on jojoba.</title>
        <authorList>
            <person name="Stodart B."/>
            <person name="Jeffress S."/>
            <person name="Ash G."/>
            <person name="Arun Chinnappa K."/>
        </authorList>
    </citation>
    <scope>NUCLEOTIDE SEQUENCE [LARGE SCALE GENOMIC DNA]</scope>
    <source>
        <strain evidence="1 2">Hillstone_2</strain>
    </source>
</reference>
<proteinExistence type="predicted"/>
<protein>
    <submittedName>
        <fullName evidence="1">Uncharacterized protein</fullName>
    </submittedName>
</protein>